<evidence type="ECO:0000256" key="7">
    <source>
        <dbReference type="ARBA" id="ARBA00047942"/>
    </source>
</evidence>
<dbReference type="EC" id="2.1.1.72" evidence="2"/>
<proteinExistence type="inferred from homology"/>
<dbReference type="InterPro" id="IPR022749">
    <property type="entry name" value="D12N6_MeTrfase_N"/>
</dbReference>
<evidence type="ECO:0000313" key="11">
    <source>
        <dbReference type="Proteomes" id="UP001157353"/>
    </source>
</evidence>
<dbReference type="RefSeq" id="WP_284202216.1">
    <property type="nucleotide sequence ID" value="NZ_BSPQ01000001.1"/>
</dbReference>
<gene>
    <name evidence="10" type="primary">hsdM</name>
    <name evidence="10" type="ORF">GCM10007916_01650</name>
</gene>
<dbReference type="InterPro" id="IPR038333">
    <property type="entry name" value="T1MK-like_N_sf"/>
</dbReference>
<dbReference type="Gene3D" id="3.40.50.150">
    <property type="entry name" value="Vaccinia Virus protein VP39"/>
    <property type="match status" value="1"/>
</dbReference>
<dbReference type="PRINTS" id="PR00507">
    <property type="entry name" value="N12N6MTFRASE"/>
</dbReference>
<protein>
    <recommendedName>
        <fullName evidence="2">site-specific DNA-methyltransferase (adenine-specific)</fullName>
        <ecNumber evidence="2">2.1.1.72</ecNumber>
    </recommendedName>
</protein>
<evidence type="ECO:0000256" key="6">
    <source>
        <dbReference type="ARBA" id="ARBA00022747"/>
    </source>
</evidence>
<dbReference type="Pfam" id="PF12161">
    <property type="entry name" value="HsdM_N"/>
    <property type="match status" value="1"/>
</dbReference>
<keyword evidence="4" id="KW-0808">Transferase</keyword>
<evidence type="ECO:0000256" key="5">
    <source>
        <dbReference type="ARBA" id="ARBA00022691"/>
    </source>
</evidence>
<dbReference type="InterPro" id="IPR029063">
    <property type="entry name" value="SAM-dependent_MTases_sf"/>
</dbReference>
<dbReference type="Gene3D" id="1.20.1260.30">
    <property type="match status" value="1"/>
</dbReference>
<dbReference type="CDD" id="cd02440">
    <property type="entry name" value="AdoMet_MTases"/>
    <property type="match status" value="1"/>
</dbReference>
<dbReference type="GO" id="GO:0008168">
    <property type="term" value="F:methyltransferase activity"/>
    <property type="evidence" value="ECO:0007669"/>
    <property type="project" value="UniProtKB-KW"/>
</dbReference>
<dbReference type="PANTHER" id="PTHR42933">
    <property type="entry name" value="SLR6095 PROTEIN"/>
    <property type="match status" value="1"/>
</dbReference>
<keyword evidence="6" id="KW-0680">Restriction system</keyword>
<reference evidence="11" key="1">
    <citation type="journal article" date="2019" name="Int. J. Syst. Evol. Microbiol.">
        <title>The Global Catalogue of Microorganisms (GCM) 10K type strain sequencing project: providing services to taxonomists for standard genome sequencing and annotation.</title>
        <authorList>
            <consortium name="The Broad Institute Genomics Platform"/>
            <consortium name="The Broad Institute Genome Sequencing Center for Infectious Disease"/>
            <person name="Wu L."/>
            <person name="Ma J."/>
        </authorList>
    </citation>
    <scope>NUCLEOTIDE SEQUENCE [LARGE SCALE GENOMIC DNA]</scope>
    <source>
        <strain evidence="11">NBRC 103166</strain>
    </source>
</reference>
<dbReference type="PROSITE" id="PS00092">
    <property type="entry name" value="N6_MTASE"/>
    <property type="match status" value="1"/>
</dbReference>
<comment type="catalytic activity">
    <reaction evidence="7">
        <text>a 2'-deoxyadenosine in DNA + S-adenosyl-L-methionine = an N(6)-methyl-2'-deoxyadenosine in DNA + S-adenosyl-L-homocysteine + H(+)</text>
        <dbReference type="Rhea" id="RHEA:15197"/>
        <dbReference type="Rhea" id="RHEA-COMP:12418"/>
        <dbReference type="Rhea" id="RHEA-COMP:12419"/>
        <dbReference type="ChEBI" id="CHEBI:15378"/>
        <dbReference type="ChEBI" id="CHEBI:57856"/>
        <dbReference type="ChEBI" id="CHEBI:59789"/>
        <dbReference type="ChEBI" id="CHEBI:90615"/>
        <dbReference type="ChEBI" id="CHEBI:90616"/>
        <dbReference type="EC" id="2.1.1.72"/>
    </reaction>
</comment>
<evidence type="ECO:0000256" key="1">
    <source>
        <dbReference type="ARBA" id="ARBA00006594"/>
    </source>
</evidence>
<organism evidence="10 11">
    <name type="scientific">Psychromonas marina</name>
    <dbReference type="NCBI Taxonomy" id="88364"/>
    <lineage>
        <taxon>Bacteria</taxon>
        <taxon>Pseudomonadati</taxon>
        <taxon>Pseudomonadota</taxon>
        <taxon>Gammaproteobacteria</taxon>
        <taxon>Alteromonadales</taxon>
        <taxon>Psychromonadaceae</taxon>
        <taxon>Psychromonas</taxon>
    </lineage>
</organism>
<dbReference type="GO" id="GO:0032259">
    <property type="term" value="P:methylation"/>
    <property type="evidence" value="ECO:0007669"/>
    <property type="project" value="UniProtKB-KW"/>
</dbReference>
<dbReference type="Proteomes" id="UP001157353">
    <property type="component" value="Unassembled WGS sequence"/>
</dbReference>
<name>A0ABQ6DVH8_9GAMM</name>
<keyword evidence="11" id="KW-1185">Reference proteome</keyword>
<sequence length="493" mass="56216">MITGELKSQVDKIWNSFWTGGISNPLTVIEQFTFLLFLRRIDESQLLAEKKANMMGIAVESPLYKEAHKKFRWNHFKDKDPEVIYNLFTMPQVEADNLTVFEHMKQLGDSAGVFSKYMKGATFMIQTPKLLSQVIDMIDEIKMDDRDTKGDLYEYLLSKIATAGTNGQFRTPRHIIKMMVEMMQPKKEDTICDPSCGSAGFLVAAGEYVHEKHEDWFHEKAFRDHYNSDMFTGIEFDSTMLRIGAMNLQLHGIDNPQLIGRDALSESNKEVRDQFDLILANPPFKGSLDYDGVESSLLKTVKTKKTELLFLSLMLRMMKIGGRCAVIIPDGVLFGSSKAHKQLRETIVEGNKLDAVISMPSGVFKPYAGVSTAILIFTKTNSGGTDNVWFYDMQADGFSLDDKRSEIKGSDIPDIVSRYSQLDSEQNRSRTDKSFLVPFDEIKKNDWDLSINRYKEIIYEEVEYDSPSVIIADIEKLDAERRQALSLLKELLR</sequence>
<evidence type="ECO:0000259" key="9">
    <source>
        <dbReference type="Pfam" id="PF12161"/>
    </source>
</evidence>
<evidence type="ECO:0000313" key="10">
    <source>
        <dbReference type="EMBL" id="GLS89098.1"/>
    </source>
</evidence>
<evidence type="ECO:0000256" key="2">
    <source>
        <dbReference type="ARBA" id="ARBA00011900"/>
    </source>
</evidence>
<evidence type="ECO:0000256" key="4">
    <source>
        <dbReference type="ARBA" id="ARBA00022679"/>
    </source>
</evidence>
<comment type="similarity">
    <text evidence="1">Belongs to the N(4)/N(6)-methyltransferase family.</text>
</comment>
<feature type="domain" description="DNA methylase adenine-specific" evidence="8">
    <location>
        <begin position="145"/>
        <end position="457"/>
    </location>
</feature>
<dbReference type="SUPFAM" id="SSF53335">
    <property type="entry name" value="S-adenosyl-L-methionine-dependent methyltransferases"/>
    <property type="match status" value="1"/>
</dbReference>
<comment type="caution">
    <text evidence="10">The sequence shown here is derived from an EMBL/GenBank/DDBJ whole genome shotgun (WGS) entry which is preliminary data.</text>
</comment>
<dbReference type="InterPro" id="IPR003356">
    <property type="entry name" value="DNA_methylase_A-5"/>
</dbReference>
<accession>A0ABQ6DVH8</accession>
<dbReference type="Pfam" id="PF02384">
    <property type="entry name" value="N6_Mtase"/>
    <property type="match status" value="1"/>
</dbReference>
<dbReference type="InterPro" id="IPR002052">
    <property type="entry name" value="DNA_methylase_N6_adenine_CS"/>
</dbReference>
<dbReference type="PANTHER" id="PTHR42933:SF3">
    <property type="entry name" value="TYPE I RESTRICTION ENZYME MJAVIII METHYLASE SUBUNIT"/>
    <property type="match status" value="1"/>
</dbReference>
<dbReference type="InterPro" id="IPR051537">
    <property type="entry name" value="DNA_Adenine_Mtase"/>
</dbReference>
<feature type="domain" description="N6 adenine-specific DNA methyltransferase N-terminal" evidence="9">
    <location>
        <begin position="6"/>
        <end position="138"/>
    </location>
</feature>
<evidence type="ECO:0000259" key="8">
    <source>
        <dbReference type="Pfam" id="PF02384"/>
    </source>
</evidence>
<keyword evidence="5" id="KW-0949">S-adenosyl-L-methionine</keyword>
<keyword evidence="3 10" id="KW-0489">Methyltransferase</keyword>
<evidence type="ECO:0000256" key="3">
    <source>
        <dbReference type="ARBA" id="ARBA00022603"/>
    </source>
</evidence>
<dbReference type="EMBL" id="BSPQ01000001">
    <property type="protein sequence ID" value="GLS89098.1"/>
    <property type="molecule type" value="Genomic_DNA"/>
</dbReference>